<reference evidence="3" key="1">
    <citation type="submission" date="2025-08" db="UniProtKB">
        <authorList>
            <consortium name="RefSeq"/>
        </authorList>
    </citation>
    <scope>IDENTIFICATION</scope>
</reference>
<gene>
    <name evidence="3" type="primary">LOC103517044</name>
</gene>
<dbReference type="PANTHER" id="PTHR12098">
    <property type="entry name" value="E3 UBIQUITIN-PROTEIN LIGASE PELLINO-RELATED"/>
    <property type="match status" value="1"/>
</dbReference>
<accession>A0A3Q0JDQ1</accession>
<evidence type="ECO:0000259" key="1">
    <source>
        <dbReference type="Pfam" id="PF04710"/>
    </source>
</evidence>
<dbReference type="Proteomes" id="UP000079169">
    <property type="component" value="Unplaced"/>
</dbReference>
<dbReference type="PaxDb" id="121845-A0A3Q0JDQ1"/>
<dbReference type="GO" id="GO:0008592">
    <property type="term" value="P:regulation of Toll signaling pathway"/>
    <property type="evidence" value="ECO:0007669"/>
    <property type="project" value="InterPro"/>
</dbReference>
<dbReference type="AlphaFoldDB" id="A0A3Q0JDQ1"/>
<dbReference type="Pfam" id="PF04710">
    <property type="entry name" value="Pellino_FHA"/>
    <property type="match status" value="1"/>
</dbReference>
<organism evidence="2 3">
    <name type="scientific">Diaphorina citri</name>
    <name type="common">Asian citrus psyllid</name>
    <dbReference type="NCBI Taxonomy" id="121845"/>
    <lineage>
        <taxon>Eukaryota</taxon>
        <taxon>Metazoa</taxon>
        <taxon>Ecdysozoa</taxon>
        <taxon>Arthropoda</taxon>
        <taxon>Hexapoda</taxon>
        <taxon>Insecta</taxon>
        <taxon>Pterygota</taxon>
        <taxon>Neoptera</taxon>
        <taxon>Paraneoptera</taxon>
        <taxon>Hemiptera</taxon>
        <taxon>Sternorrhyncha</taxon>
        <taxon>Psylloidea</taxon>
        <taxon>Psyllidae</taxon>
        <taxon>Diaphorininae</taxon>
        <taxon>Diaphorina</taxon>
    </lineage>
</organism>
<dbReference type="STRING" id="121845.A0A3Q0JDQ1"/>
<evidence type="ECO:0000313" key="2">
    <source>
        <dbReference type="Proteomes" id="UP000079169"/>
    </source>
</evidence>
<dbReference type="GeneID" id="103517044"/>
<dbReference type="InterPro" id="IPR048334">
    <property type="entry name" value="Pellino_FHA"/>
</dbReference>
<proteinExistence type="predicted"/>
<dbReference type="GO" id="GO:0000209">
    <property type="term" value="P:protein polyubiquitination"/>
    <property type="evidence" value="ECO:0007669"/>
    <property type="project" value="InterPro"/>
</dbReference>
<keyword evidence="2" id="KW-1185">Reference proteome</keyword>
<dbReference type="GO" id="GO:0061630">
    <property type="term" value="F:ubiquitin protein ligase activity"/>
    <property type="evidence" value="ECO:0007669"/>
    <property type="project" value="InterPro"/>
</dbReference>
<name>A0A3Q0JDQ1_DIACI</name>
<sequence>MASTISRFACRILCNRKTLECRVFAAGFDSSSNIFLGEKATKWQEQHEMIDGLTTNGILLMHPPNGSFSYNGENQQPPMWREVSVGGGIFSVRETRSAPQKGVQVS</sequence>
<dbReference type="KEGG" id="dci:103517044"/>
<dbReference type="PANTHER" id="PTHR12098:SF2">
    <property type="entry name" value="PROTEIN PELLINO"/>
    <property type="match status" value="1"/>
</dbReference>
<feature type="domain" description="Pellino FHA" evidence="1">
    <location>
        <begin position="2"/>
        <end position="105"/>
    </location>
</feature>
<dbReference type="InterPro" id="IPR006800">
    <property type="entry name" value="Pellino_fam"/>
</dbReference>
<evidence type="ECO:0000313" key="3">
    <source>
        <dbReference type="RefSeq" id="XP_026685083.1"/>
    </source>
</evidence>
<dbReference type="RefSeq" id="XP_026685083.1">
    <property type="nucleotide sequence ID" value="XM_026829282.1"/>
</dbReference>
<protein>
    <submittedName>
        <fullName evidence="3">Protein pellino-like</fullName>
    </submittedName>
</protein>